<feature type="non-terminal residue" evidence="1">
    <location>
        <position position="35"/>
    </location>
</feature>
<proteinExistence type="predicted"/>
<protein>
    <submittedName>
        <fullName evidence="1">Uncharacterized protein</fullName>
    </submittedName>
</protein>
<gene>
    <name evidence="1" type="ORF">TIFTF001_037256</name>
</gene>
<evidence type="ECO:0000313" key="1">
    <source>
        <dbReference type="EMBL" id="GMN68192.1"/>
    </source>
</evidence>
<accession>A0AA88E4Y9</accession>
<organism evidence="1 2">
    <name type="scientific">Ficus carica</name>
    <name type="common">Common fig</name>
    <dbReference type="NCBI Taxonomy" id="3494"/>
    <lineage>
        <taxon>Eukaryota</taxon>
        <taxon>Viridiplantae</taxon>
        <taxon>Streptophyta</taxon>
        <taxon>Embryophyta</taxon>
        <taxon>Tracheophyta</taxon>
        <taxon>Spermatophyta</taxon>
        <taxon>Magnoliopsida</taxon>
        <taxon>eudicotyledons</taxon>
        <taxon>Gunneridae</taxon>
        <taxon>Pentapetalae</taxon>
        <taxon>rosids</taxon>
        <taxon>fabids</taxon>
        <taxon>Rosales</taxon>
        <taxon>Moraceae</taxon>
        <taxon>Ficeae</taxon>
        <taxon>Ficus</taxon>
    </lineage>
</organism>
<reference evidence="1" key="1">
    <citation type="submission" date="2023-07" db="EMBL/GenBank/DDBJ databases">
        <title>draft genome sequence of fig (Ficus carica).</title>
        <authorList>
            <person name="Takahashi T."/>
            <person name="Nishimura K."/>
        </authorList>
    </citation>
    <scope>NUCLEOTIDE SEQUENCE</scope>
</reference>
<keyword evidence="2" id="KW-1185">Reference proteome</keyword>
<name>A0AA88E4Y9_FICCA</name>
<dbReference type="Proteomes" id="UP001187192">
    <property type="component" value="Unassembled WGS sequence"/>
</dbReference>
<dbReference type="AlphaFoldDB" id="A0AA88E4Y9"/>
<sequence length="35" mass="3966">MWPTGQESRLSLLIKSLDKHHHPSLPIGKVCSIQQ</sequence>
<comment type="caution">
    <text evidence="1">The sequence shown here is derived from an EMBL/GenBank/DDBJ whole genome shotgun (WGS) entry which is preliminary data.</text>
</comment>
<dbReference type="EMBL" id="BTGU01000569">
    <property type="protein sequence ID" value="GMN68192.1"/>
    <property type="molecule type" value="Genomic_DNA"/>
</dbReference>
<evidence type="ECO:0000313" key="2">
    <source>
        <dbReference type="Proteomes" id="UP001187192"/>
    </source>
</evidence>